<dbReference type="SUPFAM" id="SSF56104">
    <property type="entry name" value="SAICAR synthase-like"/>
    <property type="match status" value="1"/>
</dbReference>
<sequence>MYNAARQRGYLTKQWPDLEAIIGFYGPSHIFVGERSVPDGSLLGRLQLAFGVPKSAISRKYRMNPNDRAAMGVDVSKMRVKCELRRALYRNTPLLGATRNGYKATGEQDAETVLRRMEQAVIPMIDAPNAETALRGMEEALRSTTETSGTEDVRQTSRQRKDRQLLTPLDLLKQIRHGVQGEEYQLQFDFMEVNLQCMELLRRFKHWALAVGENPFADALSSNKNLYAVVQTVLIFEKLKLVCKTGGPITDAYLKAFENAAAGHDGVLSDPSGELVIKPCIEAEIKFYQDTLHEHPDFAEMMPTFMGTLQLGEPAHAPSVTAAHENEEMTQATKDQQLLHGVKIATLSAIVLENLEHGFKQANVLDVKLGSQLYEDGTKAEKAARLDKVAAETTTGSLNFRIAGMKVWNGEKFDIYDKFYGRQFNAKNVQNGFETFFSGLTTGLKADEAQELLETILAEITKTRHMLEKYESRMYSASVLIVYEGDSGELGELMGGEPKTPRVDERAPTRLEVKKSIDDEEDEEEKPPVAFKVKMIDFAHAAWTPGRGKDDNVIIGLKNVEKQMDQLIARFG</sequence>
<proteinExistence type="inferred from homology"/>
<dbReference type="PANTHER" id="PTHR12400:SF103">
    <property type="entry name" value="INOSITOL POLYPHOSPHATE MULTIKINASE"/>
    <property type="match status" value="1"/>
</dbReference>
<dbReference type="InterPro" id="IPR005522">
    <property type="entry name" value="IPK"/>
</dbReference>
<gene>
    <name evidence="6" type="ORF">LTR09_011541</name>
</gene>
<comment type="similarity">
    <text evidence="1 4">Belongs to the inositol phosphokinase (IPK) family.</text>
</comment>
<dbReference type="Gene3D" id="3.30.470.160">
    <property type="entry name" value="Inositol polyphosphate kinase"/>
    <property type="match status" value="1"/>
</dbReference>
<dbReference type="GO" id="GO:0008440">
    <property type="term" value="F:inositol-1,4,5-trisphosphate 3-kinase activity"/>
    <property type="evidence" value="ECO:0007669"/>
    <property type="project" value="TreeGrafter"/>
</dbReference>
<evidence type="ECO:0000313" key="7">
    <source>
        <dbReference type="Proteomes" id="UP001271007"/>
    </source>
</evidence>
<protein>
    <recommendedName>
        <fullName evidence="4">Kinase</fullName>
        <ecNumber evidence="4">2.7.-.-</ecNumber>
    </recommendedName>
</protein>
<accession>A0AAJ0DBN1</accession>
<dbReference type="GO" id="GO:0005737">
    <property type="term" value="C:cytoplasm"/>
    <property type="evidence" value="ECO:0007669"/>
    <property type="project" value="TreeGrafter"/>
</dbReference>
<name>A0AAJ0DBN1_9PEZI</name>
<dbReference type="GO" id="GO:0046854">
    <property type="term" value="P:phosphatidylinositol phosphate biosynthetic process"/>
    <property type="evidence" value="ECO:0007669"/>
    <property type="project" value="TreeGrafter"/>
</dbReference>
<dbReference type="PANTHER" id="PTHR12400">
    <property type="entry name" value="INOSITOL POLYPHOSPHATE KINASE"/>
    <property type="match status" value="1"/>
</dbReference>
<organism evidence="6 7">
    <name type="scientific">Extremus antarcticus</name>
    <dbReference type="NCBI Taxonomy" id="702011"/>
    <lineage>
        <taxon>Eukaryota</taxon>
        <taxon>Fungi</taxon>
        <taxon>Dikarya</taxon>
        <taxon>Ascomycota</taxon>
        <taxon>Pezizomycotina</taxon>
        <taxon>Dothideomycetes</taxon>
        <taxon>Dothideomycetidae</taxon>
        <taxon>Mycosphaerellales</taxon>
        <taxon>Extremaceae</taxon>
        <taxon>Extremus</taxon>
    </lineage>
</organism>
<keyword evidence="7" id="KW-1185">Reference proteome</keyword>
<evidence type="ECO:0000256" key="3">
    <source>
        <dbReference type="ARBA" id="ARBA00022777"/>
    </source>
</evidence>
<reference evidence="6" key="1">
    <citation type="submission" date="2023-04" db="EMBL/GenBank/DDBJ databases">
        <title>Black Yeasts Isolated from many extreme environments.</title>
        <authorList>
            <person name="Coleine C."/>
            <person name="Stajich J.E."/>
            <person name="Selbmann L."/>
        </authorList>
    </citation>
    <scope>NUCLEOTIDE SEQUENCE</scope>
    <source>
        <strain evidence="6">CCFEE 5312</strain>
    </source>
</reference>
<dbReference type="GO" id="GO:0032958">
    <property type="term" value="P:inositol phosphate biosynthetic process"/>
    <property type="evidence" value="ECO:0007669"/>
    <property type="project" value="InterPro"/>
</dbReference>
<comment type="caution">
    <text evidence="6">The sequence shown here is derived from an EMBL/GenBank/DDBJ whole genome shotgun (WGS) entry which is preliminary data.</text>
</comment>
<dbReference type="InterPro" id="IPR038286">
    <property type="entry name" value="IPK_sf"/>
</dbReference>
<dbReference type="Proteomes" id="UP001271007">
    <property type="component" value="Unassembled WGS sequence"/>
</dbReference>
<dbReference type="Pfam" id="PF03770">
    <property type="entry name" value="IPK"/>
    <property type="match status" value="1"/>
</dbReference>
<keyword evidence="3 4" id="KW-0418">Kinase</keyword>
<evidence type="ECO:0000256" key="5">
    <source>
        <dbReference type="SAM" id="MobiDB-lite"/>
    </source>
</evidence>
<keyword evidence="2 4" id="KW-0808">Transferase</keyword>
<feature type="region of interest" description="Disordered" evidence="5">
    <location>
        <begin position="140"/>
        <end position="160"/>
    </location>
</feature>
<evidence type="ECO:0000313" key="6">
    <source>
        <dbReference type="EMBL" id="KAK3047027.1"/>
    </source>
</evidence>
<dbReference type="EMBL" id="JAWDJX010000070">
    <property type="protein sequence ID" value="KAK3047027.1"/>
    <property type="molecule type" value="Genomic_DNA"/>
</dbReference>
<evidence type="ECO:0000256" key="2">
    <source>
        <dbReference type="ARBA" id="ARBA00022679"/>
    </source>
</evidence>
<dbReference type="GO" id="GO:0000824">
    <property type="term" value="F:inositol-1,4,5,6-tetrakisphosphate 3-kinase activity"/>
    <property type="evidence" value="ECO:0007669"/>
    <property type="project" value="TreeGrafter"/>
</dbReference>
<dbReference type="GO" id="GO:0005634">
    <property type="term" value="C:nucleus"/>
    <property type="evidence" value="ECO:0007669"/>
    <property type="project" value="TreeGrafter"/>
</dbReference>
<evidence type="ECO:0000256" key="4">
    <source>
        <dbReference type="RuleBase" id="RU363090"/>
    </source>
</evidence>
<dbReference type="AlphaFoldDB" id="A0AAJ0DBN1"/>
<evidence type="ECO:0000256" key="1">
    <source>
        <dbReference type="ARBA" id="ARBA00007374"/>
    </source>
</evidence>
<dbReference type="EC" id="2.7.-.-" evidence="4"/>